<proteinExistence type="predicted"/>
<organism evidence="1 2">
    <name type="scientific">Natrinema salaciae</name>
    <dbReference type="NCBI Taxonomy" id="1186196"/>
    <lineage>
        <taxon>Archaea</taxon>
        <taxon>Methanobacteriati</taxon>
        <taxon>Methanobacteriota</taxon>
        <taxon>Stenosarchaea group</taxon>
        <taxon>Halobacteria</taxon>
        <taxon>Halobacteriales</taxon>
        <taxon>Natrialbaceae</taxon>
        <taxon>Natrinema</taxon>
    </lineage>
</organism>
<evidence type="ECO:0000313" key="2">
    <source>
        <dbReference type="Proteomes" id="UP000199114"/>
    </source>
</evidence>
<name>A0A1H9LJI8_9EURY</name>
<gene>
    <name evidence="1" type="ORF">SAMN04489841_2988</name>
</gene>
<dbReference type="Proteomes" id="UP000199114">
    <property type="component" value="Unassembled WGS sequence"/>
</dbReference>
<keyword evidence="2" id="KW-1185">Reference proteome</keyword>
<protein>
    <submittedName>
        <fullName evidence="1">Uncharacterized protein</fullName>
    </submittedName>
</protein>
<dbReference type="AlphaFoldDB" id="A0A1H9LJI8"/>
<dbReference type="EMBL" id="FOFD01000004">
    <property type="protein sequence ID" value="SER11586.1"/>
    <property type="molecule type" value="Genomic_DNA"/>
</dbReference>
<sequence>MLITGIDRPSVAGFIDAGDEIGILETRLEIVFQTSPIGEVLRAVASRPVTPTRRSDAKRNPR</sequence>
<evidence type="ECO:0000313" key="1">
    <source>
        <dbReference type="EMBL" id="SER11586.1"/>
    </source>
</evidence>
<reference evidence="2" key="1">
    <citation type="submission" date="2016-10" db="EMBL/GenBank/DDBJ databases">
        <authorList>
            <person name="Varghese N."/>
            <person name="Submissions S."/>
        </authorList>
    </citation>
    <scope>NUCLEOTIDE SEQUENCE [LARGE SCALE GENOMIC DNA]</scope>
    <source>
        <strain evidence="2">DSM 25055</strain>
    </source>
</reference>
<dbReference type="STRING" id="1186196.SAMN04489841_2988"/>
<accession>A0A1H9LJI8</accession>